<dbReference type="EMBL" id="BAAAQD010000012">
    <property type="protein sequence ID" value="GAA1533379.1"/>
    <property type="molecule type" value="Genomic_DNA"/>
</dbReference>
<evidence type="ECO:0000313" key="2">
    <source>
        <dbReference type="EMBL" id="GAA1533379.1"/>
    </source>
</evidence>
<sequence length="53" mass="5974">MFFVWALWAAYACFRALQRVYAGHHTSVDIGRAAMLFVVLSVMVYGLVICFTA</sequence>
<keyword evidence="3" id="KW-1185">Reference proteome</keyword>
<feature type="transmembrane region" description="Helical" evidence="1">
    <location>
        <begin position="32"/>
        <end position="51"/>
    </location>
</feature>
<proteinExistence type="predicted"/>
<gene>
    <name evidence="2" type="ORF">GCM10009827_059300</name>
</gene>
<comment type="caution">
    <text evidence="2">The sequence shown here is derived from an EMBL/GenBank/DDBJ whole genome shotgun (WGS) entry which is preliminary data.</text>
</comment>
<organism evidence="2 3">
    <name type="scientific">Dactylosporangium maewongense</name>
    <dbReference type="NCBI Taxonomy" id="634393"/>
    <lineage>
        <taxon>Bacteria</taxon>
        <taxon>Bacillati</taxon>
        <taxon>Actinomycetota</taxon>
        <taxon>Actinomycetes</taxon>
        <taxon>Micromonosporales</taxon>
        <taxon>Micromonosporaceae</taxon>
        <taxon>Dactylosporangium</taxon>
    </lineage>
</organism>
<reference evidence="3" key="1">
    <citation type="journal article" date="2019" name="Int. J. Syst. Evol. Microbiol.">
        <title>The Global Catalogue of Microorganisms (GCM) 10K type strain sequencing project: providing services to taxonomists for standard genome sequencing and annotation.</title>
        <authorList>
            <consortium name="The Broad Institute Genomics Platform"/>
            <consortium name="The Broad Institute Genome Sequencing Center for Infectious Disease"/>
            <person name="Wu L."/>
            <person name="Ma J."/>
        </authorList>
    </citation>
    <scope>NUCLEOTIDE SEQUENCE [LARGE SCALE GENOMIC DNA]</scope>
    <source>
        <strain evidence="3">JCM 15933</strain>
    </source>
</reference>
<evidence type="ECO:0000313" key="3">
    <source>
        <dbReference type="Proteomes" id="UP001501470"/>
    </source>
</evidence>
<dbReference type="Proteomes" id="UP001501470">
    <property type="component" value="Unassembled WGS sequence"/>
</dbReference>
<accession>A0ABP4LZZ0</accession>
<name>A0ABP4LZZ0_9ACTN</name>
<keyword evidence="1" id="KW-0472">Membrane</keyword>
<dbReference type="RefSeq" id="WP_344505552.1">
    <property type="nucleotide sequence ID" value="NZ_BAAAQD010000012.1"/>
</dbReference>
<keyword evidence="1" id="KW-1133">Transmembrane helix</keyword>
<protein>
    <submittedName>
        <fullName evidence="2">Uncharacterized protein</fullName>
    </submittedName>
</protein>
<evidence type="ECO:0000256" key="1">
    <source>
        <dbReference type="SAM" id="Phobius"/>
    </source>
</evidence>
<keyword evidence="1" id="KW-0812">Transmembrane</keyword>